<evidence type="ECO:0000313" key="2">
    <source>
        <dbReference type="Proteomes" id="UP001597368"/>
    </source>
</evidence>
<dbReference type="CDD" id="cd00090">
    <property type="entry name" value="HTH_ARSR"/>
    <property type="match status" value="1"/>
</dbReference>
<dbReference type="SUPFAM" id="SSF46785">
    <property type="entry name" value="Winged helix' DNA-binding domain"/>
    <property type="match status" value="1"/>
</dbReference>
<sequence>MIRIEVSPQDIAASRFAISPLIETVHATWVLEGRVSAGALQAWAARWREPYRRLGRPGLALIQAISGHRGSGNVDFVAPPPTGVNVPFDRELAALRATPLDRAHEEIAQLTVPRELRAALEGPHVVRLIADALEAVWREIVSPEWPRFHAVMERDVVWRAGRLATSGWAAALDDLSAQVRWRDGGLDCDLSSDFVKRDLNGRGLLFMPSVFGSRVGVYLDDAWPYALVYPARGVGATQAGGGARLEALMRLMGRTRARVLAELATPATTTQLAAVMGQALGTVGEHVAALRGTGLITGARAGRGVVYSRTPLGDALVTGELTP</sequence>
<name>A0ABW4T2A8_9ACTN</name>
<dbReference type="InterPro" id="IPR011991">
    <property type="entry name" value="ArsR-like_HTH"/>
</dbReference>
<dbReference type="InterPro" id="IPR036388">
    <property type="entry name" value="WH-like_DNA-bd_sf"/>
</dbReference>
<accession>A0ABW4T2A8</accession>
<gene>
    <name evidence="1" type="ORF">ACFSKW_30940</name>
</gene>
<dbReference type="PANTHER" id="PTHR43132:SF6">
    <property type="entry name" value="HTH-TYPE TRANSCRIPTIONAL REPRESSOR CZRA"/>
    <property type="match status" value="1"/>
</dbReference>
<dbReference type="EMBL" id="JBHUFV010000047">
    <property type="protein sequence ID" value="MFD1935896.1"/>
    <property type="molecule type" value="Genomic_DNA"/>
</dbReference>
<proteinExistence type="predicted"/>
<comment type="caution">
    <text evidence="1">The sequence shown here is derived from an EMBL/GenBank/DDBJ whole genome shotgun (WGS) entry which is preliminary data.</text>
</comment>
<dbReference type="InterPro" id="IPR051011">
    <property type="entry name" value="Metal_resp_trans_reg"/>
</dbReference>
<dbReference type="Pfam" id="PF12840">
    <property type="entry name" value="HTH_20"/>
    <property type="match status" value="1"/>
</dbReference>
<dbReference type="InterPro" id="IPR036390">
    <property type="entry name" value="WH_DNA-bd_sf"/>
</dbReference>
<dbReference type="Gene3D" id="1.10.10.10">
    <property type="entry name" value="Winged helix-like DNA-binding domain superfamily/Winged helix DNA-binding domain"/>
    <property type="match status" value="1"/>
</dbReference>
<dbReference type="Proteomes" id="UP001597368">
    <property type="component" value="Unassembled WGS sequence"/>
</dbReference>
<dbReference type="RefSeq" id="WP_379576007.1">
    <property type="nucleotide sequence ID" value="NZ_JBHUFV010000047.1"/>
</dbReference>
<keyword evidence="2" id="KW-1185">Reference proteome</keyword>
<organism evidence="1 2">
    <name type="scientific">Nonomuraea mangrovi</name>
    <dbReference type="NCBI Taxonomy" id="2316207"/>
    <lineage>
        <taxon>Bacteria</taxon>
        <taxon>Bacillati</taxon>
        <taxon>Actinomycetota</taxon>
        <taxon>Actinomycetes</taxon>
        <taxon>Streptosporangiales</taxon>
        <taxon>Streptosporangiaceae</taxon>
        <taxon>Nonomuraea</taxon>
    </lineage>
</organism>
<reference evidence="2" key="1">
    <citation type="journal article" date="2019" name="Int. J. Syst. Evol. Microbiol.">
        <title>The Global Catalogue of Microorganisms (GCM) 10K type strain sequencing project: providing services to taxonomists for standard genome sequencing and annotation.</title>
        <authorList>
            <consortium name="The Broad Institute Genomics Platform"/>
            <consortium name="The Broad Institute Genome Sequencing Center for Infectious Disease"/>
            <person name="Wu L."/>
            <person name="Ma J."/>
        </authorList>
    </citation>
    <scope>NUCLEOTIDE SEQUENCE [LARGE SCALE GENOMIC DNA]</scope>
    <source>
        <strain evidence="2">ICMP 6774ER</strain>
    </source>
</reference>
<evidence type="ECO:0000313" key="1">
    <source>
        <dbReference type="EMBL" id="MFD1935896.1"/>
    </source>
</evidence>
<protein>
    <submittedName>
        <fullName evidence="1">ArsR/SmtB family transcription factor</fullName>
    </submittedName>
</protein>
<dbReference type="PANTHER" id="PTHR43132">
    <property type="entry name" value="ARSENICAL RESISTANCE OPERON REPRESSOR ARSR-RELATED"/>
    <property type="match status" value="1"/>
</dbReference>